<dbReference type="Proteomes" id="UP000467841">
    <property type="component" value="Unassembled WGS sequence"/>
</dbReference>
<protein>
    <recommendedName>
        <fullName evidence="1">F-box associated beta-propeller type 1 domain-containing protein</fullName>
    </recommendedName>
</protein>
<proteinExistence type="predicted"/>
<reference evidence="2" key="1">
    <citation type="submission" date="2020-01" db="EMBL/GenBank/DDBJ databases">
        <authorList>
            <person name="Mishra B."/>
        </authorList>
    </citation>
    <scope>NUCLEOTIDE SEQUENCE [LARGE SCALE GENOMIC DNA]</scope>
</reference>
<evidence type="ECO:0000259" key="1">
    <source>
        <dbReference type="Pfam" id="PF07734"/>
    </source>
</evidence>
<dbReference type="Pfam" id="PF07734">
    <property type="entry name" value="FBA_1"/>
    <property type="match status" value="1"/>
</dbReference>
<dbReference type="InterPro" id="IPR006527">
    <property type="entry name" value="F-box-assoc_dom_typ1"/>
</dbReference>
<dbReference type="AlphaFoldDB" id="A0A6D2ID02"/>
<keyword evidence="3" id="KW-1185">Reference proteome</keyword>
<organism evidence="2 3">
    <name type="scientific">Microthlaspi erraticum</name>
    <dbReference type="NCBI Taxonomy" id="1685480"/>
    <lineage>
        <taxon>Eukaryota</taxon>
        <taxon>Viridiplantae</taxon>
        <taxon>Streptophyta</taxon>
        <taxon>Embryophyta</taxon>
        <taxon>Tracheophyta</taxon>
        <taxon>Spermatophyta</taxon>
        <taxon>Magnoliopsida</taxon>
        <taxon>eudicotyledons</taxon>
        <taxon>Gunneridae</taxon>
        <taxon>Pentapetalae</taxon>
        <taxon>rosids</taxon>
        <taxon>malvids</taxon>
        <taxon>Brassicales</taxon>
        <taxon>Brassicaceae</taxon>
        <taxon>Coluteocarpeae</taxon>
        <taxon>Microthlaspi</taxon>
    </lineage>
</organism>
<evidence type="ECO:0000313" key="2">
    <source>
        <dbReference type="EMBL" id="CAA7026644.1"/>
    </source>
</evidence>
<evidence type="ECO:0000313" key="3">
    <source>
        <dbReference type="Proteomes" id="UP000467841"/>
    </source>
</evidence>
<gene>
    <name evidence="2" type="ORF">MERR_LOCUS13879</name>
</gene>
<name>A0A6D2ID02_9BRAS</name>
<feature type="domain" description="F-box associated beta-propeller type 1" evidence="1">
    <location>
        <begin position="45"/>
        <end position="79"/>
    </location>
</feature>
<sequence>MSRPNNSDSCSGYASERIGIYLGKTEVSLFDPLPKCPAAQLDVGRVFDVAKVFHCDGLLLCTSADESRFVVWNPFTGETGGSNPAIVPGQTAFLLWDTTNKATIRGTKC</sequence>
<dbReference type="EMBL" id="CACVBM020001052">
    <property type="protein sequence ID" value="CAA7026644.1"/>
    <property type="molecule type" value="Genomic_DNA"/>
</dbReference>
<accession>A0A6D2ID02</accession>
<comment type="caution">
    <text evidence="2">The sequence shown here is derived from an EMBL/GenBank/DDBJ whole genome shotgun (WGS) entry which is preliminary data.</text>
</comment>